<dbReference type="HOGENOM" id="CLU_1184940_0_0_1"/>
<feature type="transmembrane region" description="Helical" evidence="1">
    <location>
        <begin position="167"/>
        <end position="190"/>
    </location>
</feature>
<evidence type="ECO:0000256" key="1">
    <source>
        <dbReference type="SAM" id="Phobius"/>
    </source>
</evidence>
<gene>
    <name evidence="2" type="ORF">CSUB01_09611</name>
</gene>
<keyword evidence="1" id="KW-1133">Transmembrane helix</keyword>
<dbReference type="Proteomes" id="UP000027238">
    <property type="component" value="Unassembled WGS sequence"/>
</dbReference>
<protein>
    <submittedName>
        <fullName evidence="2">Uncharacterized protein</fullName>
    </submittedName>
</protein>
<keyword evidence="1" id="KW-0472">Membrane</keyword>
<dbReference type="OMA" id="CAASECN"/>
<evidence type="ECO:0000313" key="2">
    <source>
        <dbReference type="EMBL" id="KDN71878.1"/>
    </source>
</evidence>
<sequence>MISKLIALLHVALAAVVLFLTVRVLRNDDNEKQGIVRILIHDQAKRFVPVPDMVGSIATAAMSAASSLATSAVAAGESLIAQTLPSSISIGTKFACIASDCSPIPGSGLRLVESLAEFFPSASQIEELQRIIDKSPNFETALAAGLGLVLVSTALLLASLKFKLLSFVSLGLNVVATILFVALTVFAVLICNVSQAVGDLLGAQTERGGVFEASIGNLVAGVIMCVLALVYSIT</sequence>
<accession>A0A066XRM3</accession>
<dbReference type="OrthoDB" id="4850763at2759"/>
<feature type="transmembrane region" description="Helical" evidence="1">
    <location>
        <begin position="210"/>
        <end position="233"/>
    </location>
</feature>
<keyword evidence="1" id="KW-0812">Transmembrane</keyword>
<proteinExistence type="predicted"/>
<dbReference type="EMBL" id="JMSE01000105">
    <property type="protein sequence ID" value="KDN71878.1"/>
    <property type="molecule type" value="Genomic_DNA"/>
</dbReference>
<organism evidence="2 3">
    <name type="scientific">Colletotrichum sublineola</name>
    <name type="common">Sorghum anthracnose fungus</name>
    <dbReference type="NCBI Taxonomy" id="1173701"/>
    <lineage>
        <taxon>Eukaryota</taxon>
        <taxon>Fungi</taxon>
        <taxon>Dikarya</taxon>
        <taxon>Ascomycota</taxon>
        <taxon>Pezizomycotina</taxon>
        <taxon>Sordariomycetes</taxon>
        <taxon>Hypocreomycetidae</taxon>
        <taxon>Glomerellales</taxon>
        <taxon>Glomerellaceae</taxon>
        <taxon>Colletotrichum</taxon>
        <taxon>Colletotrichum graminicola species complex</taxon>
    </lineage>
</organism>
<feature type="transmembrane region" description="Helical" evidence="1">
    <location>
        <begin position="141"/>
        <end position="160"/>
    </location>
</feature>
<comment type="caution">
    <text evidence="2">The sequence shown here is derived from an EMBL/GenBank/DDBJ whole genome shotgun (WGS) entry which is preliminary data.</text>
</comment>
<reference evidence="3" key="1">
    <citation type="journal article" date="2014" name="Genome Announc.">
        <title>Draft genome sequence of Colletotrichum sublineola, a destructive pathogen of cultivated sorghum.</title>
        <authorList>
            <person name="Baroncelli R."/>
            <person name="Sanz-Martin J.M."/>
            <person name="Rech G.E."/>
            <person name="Sukno S.A."/>
            <person name="Thon M.R."/>
        </authorList>
    </citation>
    <scope>NUCLEOTIDE SEQUENCE [LARGE SCALE GENOMIC DNA]</scope>
    <source>
        <strain evidence="3">TX430BB</strain>
    </source>
</reference>
<evidence type="ECO:0000313" key="3">
    <source>
        <dbReference type="Proteomes" id="UP000027238"/>
    </source>
</evidence>
<dbReference type="eggNOG" id="ENOG502T4W4">
    <property type="taxonomic scope" value="Eukaryota"/>
</dbReference>
<dbReference type="AlphaFoldDB" id="A0A066XRM3"/>
<name>A0A066XRM3_COLSU</name>
<keyword evidence="3" id="KW-1185">Reference proteome</keyword>